<dbReference type="GeneID" id="70251109"/>
<dbReference type="Proteomes" id="UP001201262">
    <property type="component" value="Unassembled WGS sequence"/>
</dbReference>
<feature type="region of interest" description="Disordered" evidence="1">
    <location>
        <begin position="1"/>
        <end position="25"/>
    </location>
</feature>
<sequence>MTLQSSASSSLRTPPNMQKQLPSRPTDFILVEPDEGLCTRGDKELDAYCLPGPNQAILRSWKEDEPFVMHADYPYLDRTPFTCFTCDDFIVFVSKTKVLMARLRMDSIFNGDIEEAKRLGSIAKSCLDWREPVECYILTPELGGAKGPEAQDLKTAFSRQMLAADAENHYISYIKRWGSRFRQCELELFFWKKWDMAPRIHLTVVAYQPFYDPNVAQSSCVVITNGKAREILNMEELGDDTTESVYVSRQHETDGIFRNVTTKVGEYGPWKAITIPSRYTDVSLFTVGFRGKQRNEGFTEYWKSPSRKFGLVYNS</sequence>
<evidence type="ECO:0000256" key="1">
    <source>
        <dbReference type="SAM" id="MobiDB-lite"/>
    </source>
</evidence>
<evidence type="ECO:0000313" key="3">
    <source>
        <dbReference type="Proteomes" id="UP001201262"/>
    </source>
</evidence>
<dbReference type="AlphaFoldDB" id="A0AAD4KNH2"/>
<accession>A0AAD4KNH2</accession>
<keyword evidence="3" id="KW-1185">Reference proteome</keyword>
<reference evidence="2" key="1">
    <citation type="submission" date="2021-12" db="EMBL/GenBank/DDBJ databases">
        <title>Convergent genome expansion in fungi linked to evolution of root-endophyte symbiosis.</title>
        <authorList>
            <consortium name="DOE Joint Genome Institute"/>
            <person name="Ke Y.-H."/>
            <person name="Bonito G."/>
            <person name="Liao H.-L."/>
            <person name="Looney B."/>
            <person name="Rojas-Flechas A."/>
            <person name="Nash J."/>
            <person name="Hameed K."/>
            <person name="Schadt C."/>
            <person name="Martin F."/>
            <person name="Crous P.W."/>
            <person name="Miettinen O."/>
            <person name="Magnuson J.K."/>
            <person name="Labbe J."/>
            <person name="Jacobson D."/>
            <person name="Doktycz M.J."/>
            <person name="Veneault-Fourrey C."/>
            <person name="Kuo A."/>
            <person name="Mondo S."/>
            <person name="Calhoun S."/>
            <person name="Riley R."/>
            <person name="Ohm R."/>
            <person name="LaButti K."/>
            <person name="Andreopoulos B."/>
            <person name="Pangilinan J."/>
            <person name="Nolan M."/>
            <person name="Tritt A."/>
            <person name="Clum A."/>
            <person name="Lipzen A."/>
            <person name="Daum C."/>
            <person name="Barry K."/>
            <person name="Grigoriev I.V."/>
            <person name="Vilgalys R."/>
        </authorList>
    </citation>
    <scope>NUCLEOTIDE SEQUENCE</scope>
    <source>
        <strain evidence="2">PMI_201</strain>
    </source>
</reference>
<comment type="caution">
    <text evidence="2">The sequence shown here is derived from an EMBL/GenBank/DDBJ whole genome shotgun (WGS) entry which is preliminary data.</text>
</comment>
<organism evidence="2 3">
    <name type="scientific">Talaromyces proteolyticus</name>
    <dbReference type="NCBI Taxonomy" id="1131652"/>
    <lineage>
        <taxon>Eukaryota</taxon>
        <taxon>Fungi</taxon>
        <taxon>Dikarya</taxon>
        <taxon>Ascomycota</taxon>
        <taxon>Pezizomycotina</taxon>
        <taxon>Eurotiomycetes</taxon>
        <taxon>Eurotiomycetidae</taxon>
        <taxon>Eurotiales</taxon>
        <taxon>Trichocomaceae</taxon>
        <taxon>Talaromyces</taxon>
        <taxon>Talaromyces sect. Bacilispori</taxon>
    </lineage>
</organism>
<proteinExistence type="predicted"/>
<evidence type="ECO:0000313" key="2">
    <source>
        <dbReference type="EMBL" id="KAH8694250.1"/>
    </source>
</evidence>
<dbReference type="EMBL" id="JAJTJA010000009">
    <property type="protein sequence ID" value="KAH8694250.1"/>
    <property type="molecule type" value="Genomic_DNA"/>
</dbReference>
<name>A0AAD4KNH2_9EURO</name>
<feature type="compositionally biased region" description="Polar residues" evidence="1">
    <location>
        <begin position="1"/>
        <end position="23"/>
    </location>
</feature>
<dbReference type="RefSeq" id="XP_046069920.1">
    <property type="nucleotide sequence ID" value="XM_046220822.1"/>
</dbReference>
<protein>
    <submittedName>
        <fullName evidence="2">Uncharacterized protein</fullName>
    </submittedName>
</protein>
<gene>
    <name evidence="2" type="ORF">BGW36DRAFT_430268</name>
</gene>